<dbReference type="Proteomes" id="UP000289821">
    <property type="component" value="Unassembled WGS sequence"/>
</dbReference>
<protein>
    <submittedName>
        <fullName evidence="2">Uncharacterized protein</fullName>
    </submittedName>
</protein>
<name>A0A4Q0NQX0_9FLAO</name>
<evidence type="ECO:0000313" key="2">
    <source>
        <dbReference type="EMBL" id="RXG13139.1"/>
    </source>
</evidence>
<reference evidence="2 3" key="1">
    <citation type="submission" date="2018-07" db="EMBL/GenBank/DDBJ databases">
        <title>Leeuwenhoekiella genomics.</title>
        <authorList>
            <person name="Tahon G."/>
            <person name="Willems A."/>
        </authorList>
    </citation>
    <scope>NUCLEOTIDE SEQUENCE [LARGE SCALE GENOMIC DNA]</scope>
    <source>
        <strain evidence="2 3">R-50232</strain>
    </source>
</reference>
<evidence type="ECO:0000313" key="3">
    <source>
        <dbReference type="Proteomes" id="UP000289821"/>
    </source>
</evidence>
<keyword evidence="1" id="KW-0472">Membrane</keyword>
<feature type="transmembrane region" description="Helical" evidence="1">
    <location>
        <begin position="84"/>
        <end position="104"/>
    </location>
</feature>
<keyword evidence="1" id="KW-0812">Transmembrane</keyword>
<comment type="caution">
    <text evidence="2">The sequence shown here is derived from an EMBL/GenBank/DDBJ whole genome shotgun (WGS) entry which is preliminary data.</text>
</comment>
<keyword evidence="1" id="KW-1133">Transmembrane helix</keyword>
<sequence length="114" mass="13003">MNEDQAKKLLKKSGLQATDHFTDSLMKQIEADVEARVQATVPSIKKVSLTIVAVVLPLFLLLFFKTFTFLPRLEFLGYAHRTKLFVVAVFSVLLAVNHLFKLHYSAKQLVKNER</sequence>
<gene>
    <name evidence="2" type="ORF">DSM04_105117</name>
</gene>
<accession>A0A4Q0NQX0</accession>
<evidence type="ECO:0000256" key="1">
    <source>
        <dbReference type="SAM" id="Phobius"/>
    </source>
</evidence>
<organism evidence="2 3">
    <name type="scientific">Leeuwenhoekiella aestuarii</name>
    <dbReference type="NCBI Taxonomy" id="2249426"/>
    <lineage>
        <taxon>Bacteria</taxon>
        <taxon>Pseudomonadati</taxon>
        <taxon>Bacteroidota</taxon>
        <taxon>Flavobacteriia</taxon>
        <taxon>Flavobacteriales</taxon>
        <taxon>Flavobacteriaceae</taxon>
        <taxon>Leeuwenhoekiella</taxon>
    </lineage>
</organism>
<feature type="transmembrane region" description="Helical" evidence="1">
    <location>
        <begin position="47"/>
        <end position="64"/>
    </location>
</feature>
<dbReference type="RefSeq" id="WP_128761923.1">
    <property type="nucleotide sequence ID" value="NZ_QOVI01000005.1"/>
</dbReference>
<dbReference type="AlphaFoldDB" id="A0A4Q0NQX0"/>
<proteinExistence type="predicted"/>
<keyword evidence="3" id="KW-1185">Reference proteome</keyword>
<dbReference type="EMBL" id="QOVI01000005">
    <property type="protein sequence ID" value="RXG13139.1"/>
    <property type="molecule type" value="Genomic_DNA"/>
</dbReference>